<dbReference type="Proteomes" id="UP001162131">
    <property type="component" value="Unassembled WGS sequence"/>
</dbReference>
<keyword evidence="1" id="KW-1133">Transmembrane helix</keyword>
<proteinExistence type="predicted"/>
<keyword evidence="1" id="KW-0472">Membrane</keyword>
<sequence length="273" mass="31327">MQSEPQSIAHEIVIDNRSNSLSDISELPSYLNVAVNQNNLDNLDESNSNDIFINITNCSAPVHPSVYNSIPINELDLGIEPNWELSQTCCRAIYRVEAPNGDARKVYALAQLRNRSSCRVLMSRNREIPVIKEAHYELQPIENTFLEEICSQEELQDFCNGAAIYCKDIIRKLNHLVLFYNVTSYLSLIIFVFLAFLFLALNQVVLTFVLVGLFMLFIYAFHHKFFVFIRGYPEKVNQKLAEYLTFNKINLAQIGINPRPGPFGIYIEFTPYV</sequence>
<evidence type="ECO:0000256" key="1">
    <source>
        <dbReference type="SAM" id="Phobius"/>
    </source>
</evidence>
<dbReference type="EMBL" id="CAJZBQ010000018">
    <property type="protein sequence ID" value="CAG9317429.1"/>
    <property type="molecule type" value="Genomic_DNA"/>
</dbReference>
<keyword evidence="3" id="KW-1185">Reference proteome</keyword>
<organism evidence="2 3">
    <name type="scientific">Blepharisma stoltei</name>
    <dbReference type="NCBI Taxonomy" id="1481888"/>
    <lineage>
        <taxon>Eukaryota</taxon>
        <taxon>Sar</taxon>
        <taxon>Alveolata</taxon>
        <taxon>Ciliophora</taxon>
        <taxon>Postciliodesmatophora</taxon>
        <taxon>Heterotrichea</taxon>
        <taxon>Heterotrichida</taxon>
        <taxon>Blepharismidae</taxon>
        <taxon>Blepharisma</taxon>
    </lineage>
</organism>
<name>A0AAU9IWI8_9CILI</name>
<gene>
    <name evidence="2" type="ORF">BSTOLATCC_MIC18676</name>
</gene>
<comment type="caution">
    <text evidence="2">The sequence shown here is derived from an EMBL/GenBank/DDBJ whole genome shotgun (WGS) entry which is preliminary data.</text>
</comment>
<feature type="transmembrane region" description="Helical" evidence="1">
    <location>
        <begin position="204"/>
        <end position="221"/>
    </location>
</feature>
<reference evidence="2" key="1">
    <citation type="submission" date="2021-09" db="EMBL/GenBank/DDBJ databases">
        <authorList>
            <consortium name="AG Swart"/>
            <person name="Singh M."/>
            <person name="Singh A."/>
            <person name="Seah K."/>
            <person name="Emmerich C."/>
        </authorList>
    </citation>
    <scope>NUCLEOTIDE SEQUENCE</scope>
    <source>
        <strain evidence="2">ATCC30299</strain>
    </source>
</reference>
<accession>A0AAU9IWI8</accession>
<dbReference type="AlphaFoldDB" id="A0AAU9IWI8"/>
<protein>
    <submittedName>
        <fullName evidence="2">Uncharacterized protein</fullName>
    </submittedName>
</protein>
<feature type="transmembrane region" description="Helical" evidence="1">
    <location>
        <begin position="177"/>
        <end position="198"/>
    </location>
</feature>
<evidence type="ECO:0000313" key="3">
    <source>
        <dbReference type="Proteomes" id="UP001162131"/>
    </source>
</evidence>
<keyword evidence="1" id="KW-0812">Transmembrane</keyword>
<evidence type="ECO:0000313" key="2">
    <source>
        <dbReference type="EMBL" id="CAG9317429.1"/>
    </source>
</evidence>